<feature type="transmembrane region" description="Helical" evidence="1">
    <location>
        <begin position="12"/>
        <end position="31"/>
    </location>
</feature>
<dbReference type="PANTHER" id="PTHR33371:SF4">
    <property type="entry name" value="INTERMEMBRANE PHOSPHOLIPID TRANSPORT SYSTEM BINDING PROTEIN MLAD"/>
    <property type="match status" value="1"/>
</dbReference>
<keyword evidence="1" id="KW-0812">Transmembrane</keyword>
<evidence type="ECO:0000313" key="4">
    <source>
        <dbReference type="Proteomes" id="UP000475545"/>
    </source>
</evidence>
<dbReference type="Proteomes" id="UP000475545">
    <property type="component" value="Unassembled WGS sequence"/>
</dbReference>
<gene>
    <name evidence="3" type="ORF">GIY30_04120</name>
</gene>
<keyword evidence="1" id="KW-0472">Membrane</keyword>
<name>A0A6L7GKV7_9ACTN</name>
<organism evidence="3 4">
    <name type="scientific">Gordonia mangrovi</name>
    <dbReference type="NCBI Taxonomy" id="2665643"/>
    <lineage>
        <taxon>Bacteria</taxon>
        <taxon>Bacillati</taxon>
        <taxon>Actinomycetota</taxon>
        <taxon>Actinomycetes</taxon>
        <taxon>Mycobacteriales</taxon>
        <taxon>Gordoniaceae</taxon>
        <taxon>Gordonia</taxon>
    </lineage>
</organism>
<comment type="caution">
    <text evidence="3">The sequence shown here is derived from an EMBL/GenBank/DDBJ whole genome shotgun (WGS) entry which is preliminary data.</text>
</comment>
<evidence type="ECO:0000259" key="2">
    <source>
        <dbReference type="Pfam" id="PF02470"/>
    </source>
</evidence>
<dbReference type="InterPro" id="IPR052336">
    <property type="entry name" value="MlaD_Phospholipid_Transporter"/>
</dbReference>
<evidence type="ECO:0000313" key="3">
    <source>
        <dbReference type="EMBL" id="MXP20544.1"/>
    </source>
</evidence>
<dbReference type="InterPro" id="IPR003399">
    <property type="entry name" value="Mce/MlaD"/>
</dbReference>
<dbReference type="PANTHER" id="PTHR33371">
    <property type="entry name" value="INTERMEMBRANE PHOSPHOLIPID TRANSPORT SYSTEM BINDING PROTEIN MLAD-RELATED"/>
    <property type="match status" value="1"/>
</dbReference>
<accession>A0A6L7GKV7</accession>
<dbReference type="RefSeq" id="WP_160900673.1">
    <property type="nucleotide sequence ID" value="NZ_CP102850.1"/>
</dbReference>
<dbReference type="Pfam" id="PF02470">
    <property type="entry name" value="MlaD"/>
    <property type="match status" value="1"/>
</dbReference>
<dbReference type="EMBL" id="WMBR01000001">
    <property type="protein sequence ID" value="MXP20544.1"/>
    <property type="molecule type" value="Genomic_DNA"/>
</dbReference>
<feature type="domain" description="Mce/MlaD" evidence="2">
    <location>
        <begin position="37"/>
        <end position="110"/>
    </location>
</feature>
<sequence>MLVKILGSKWLISGISITVVVATLAGLYVVGSGLPGKQQYCAEFDDAIGLFPGNHVTQRGVTVGTITSVESGPGTAVVRFTADGAQRLPAEVKAATVAPSVIAVRQLALIGDDTGGETLRPGTCIPRLSTNTPVSISESLESISVVAKQLTTAGGPDQLKNVLGFVGNLDDELSGTGPELNALIKKLAMPANSSINGALVDTARIVDSVSAMSTGLAGNWEFLEQFITEITGVIEPLVLPTVGNVVRIIAAVPETINLLTNVISHYGHFVWPALDVVVPMARVVGAGMRNFGDILGIVPVLIKAFDISFDQKSLGLRIRYTPPTTRIPAKNPELTCANINRLVPGQCTVTDPDGMQVDAITMALMLTGAKP</sequence>
<proteinExistence type="predicted"/>
<keyword evidence="4" id="KW-1185">Reference proteome</keyword>
<protein>
    <submittedName>
        <fullName evidence="3">MCE family protein</fullName>
    </submittedName>
</protein>
<dbReference type="AlphaFoldDB" id="A0A6L7GKV7"/>
<evidence type="ECO:0000256" key="1">
    <source>
        <dbReference type="SAM" id="Phobius"/>
    </source>
</evidence>
<reference evidence="3 4" key="1">
    <citation type="submission" date="2019-11" db="EMBL/GenBank/DDBJ databases">
        <title>Gordonia sp. nov., a novel actinobacterium isolated from mangrove soil in Hainan.</title>
        <authorList>
            <person name="Huang X."/>
            <person name="Xie Y."/>
            <person name="Chu X."/>
            <person name="Xiao K."/>
        </authorList>
    </citation>
    <scope>NUCLEOTIDE SEQUENCE [LARGE SCALE GENOMIC DNA]</scope>
    <source>
        <strain evidence="3 4">HNM0687</strain>
    </source>
</reference>
<keyword evidence="1" id="KW-1133">Transmembrane helix</keyword>